<gene>
    <name evidence="1" type="ORF">PsorP6_009710</name>
</gene>
<protein>
    <submittedName>
        <fullName evidence="1">Uncharacterized protein</fullName>
    </submittedName>
</protein>
<organism evidence="1 2">
    <name type="scientific">Peronosclerospora sorghi</name>
    <dbReference type="NCBI Taxonomy" id="230839"/>
    <lineage>
        <taxon>Eukaryota</taxon>
        <taxon>Sar</taxon>
        <taxon>Stramenopiles</taxon>
        <taxon>Oomycota</taxon>
        <taxon>Peronosporomycetes</taxon>
        <taxon>Peronosporales</taxon>
        <taxon>Peronosporaceae</taxon>
        <taxon>Peronosclerospora</taxon>
    </lineage>
</organism>
<name>A0ACC0W069_9STRA</name>
<evidence type="ECO:0000313" key="2">
    <source>
        <dbReference type="Proteomes" id="UP001163321"/>
    </source>
</evidence>
<keyword evidence="2" id="KW-1185">Reference proteome</keyword>
<dbReference type="EMBL" id="CM047584">
    <property type="protein sequence ID" value="KAI9912188.1"/>
    <property type="molecule type" value="Genomic_DNA"/>
</dbReference>
<evidence type="ECO:0000313" key="1">
    <source>
        <dbReference type="EMBL" id="KAI9912188.1"/>
    </source>
</evidence>
<sequence length="315" mass="34385">MAVKPSNVPPTPSAAAASSTQNQTRPQPLYSIAPPSSTPPLAPYNIAAYPYPIIPSSQYQIPLPSDRHIALPQPQIPSTPIDVSVPAGTPKKPSTGSGRKKPISWGKDAVGPGRSSIQVLLDCLSATGNYDRWRGDTQKGISKETLAGEIVGLLKKEGINHRDNKGVRAKLQELQESYAKASDWKNQTGSGLSEKDLKDGTNTVQGHVTTRSQREPGTVNEAIPDLLGKKRVVQDNDEFGDHIESDQAEEYVCQIHTPSETEKTKKQALKLKRGPKNAKIAIKQAAAKTKLIKELKELDIYTNEEIRQMVNEQFK</sequence>
<comment type="caution">
    <text evidence="1">The sequence shown here is derived from an EMBL/GenBank/DDBJ whole genome shotgun (WGS) entry which is preliminary data.</text>
</comment>
<proteinExistence type="predicted"/>
<reference evidence="1 2" key="1">
    <citation type="journal article" date="2022" name="bioRxiv">
        <title>The genome of the oomycete Peronosclerospora sorghi, a cosmopolitan pathogen of maize and sorghum, is inflated with dispersed pseudogenes.</title>
        <authorList>
            <person name="Fletcher K."/>
            <person name="Martin F."/>
            <person name="Isakeit T."/>
            <person name="Cavanaugh K."/>
            <person name="Magill C."/>
            <person name="Michelmore R."/>
        </authorList>
    </citation>
    <scope>NUCLEOTIDE SEQUENCE [LARGE SCALE GENOMIC DNA]</scope>
    <source>
        <strain evidence="1">P6</strain>
    </source>
</reference>
<accession>A0ACC0W069</accession>
<dbReference type="Proteomes" id="UP001163321">
    <property type="component" value="Chromosome 5"/>
</dbReference>